<dbReference type="EMBL" id="MGKS01000016">
    <property type="protein sequence ID" value="OGN32334.1"/>
    <property type="molecule type" value="Genomic_DNA"/>
</dbReference>
<name>A0A1F8H427_9BACT</name>
<proteinExistence type="predicted"/>
<evidence type="ECO:0000313" key="2">
    <source>
        <dbReference type="Proteomes" id="UP000177676"/>
    </source>
</evidence>
<evidence type="ECO:0008006" key="3">
    <source>
        <dbReference type="Google" id="ProtNLM"/>
    </source>
</evidence>
<organism evidence="1 2">
    <name type="scientific">Candidatus Yanofskybacteria bacterium RIFCSPLOWO2_02_FULL_43_10b</name>
    <dbReference type="NCBI Taxonomy" id="1802704"/>
    <lineage>
        <taxon>Bacteria</taxon>
        <taxon>Candidatus Yanofskyibacteriota</taxon>
    </lineage>
</organism>
<sequence>MTRKQRRILFAWAFVFFILLSAVVLSLAFGFRYDFEHNRLVKTGSIVLKPSTEAQIFIDGKLEGETSFLKGTFFKKRLLPGIYLVSIKKEKFSPWEKEVEVKEGLVSNLSRVVLFNEGQVERGVITRPDPLSLSREAKKMAYWEKDTLAFYDFAGNLVYNTKPIPLNMASLKIIWEGDGKAALAYDKSKAVYFDLAKKTFRDLGSPAAYFLETAVLKDGRLYFLRPSSKARSKDLFLLSLENLKGRVVSQNIASFFIAGNGNLLAASGSPYRLLKMDLDGKNEQILGNLNATGKINNALVFNGVAFILIGSDLYSFKEDKLDLISKEIKSMAVSLDESMLSWHTNRELWVEWVKNSEYPPFNKAGEKILVFKSPKNIESSVWYKNNNYIFLETESGLTAVEVDSEGIPNKYNLLSLSLQEEAWYDLSQNKIFKVSNSSGLAAMDVP</sequence>
<dbReference type="Proteomes" id="UP000177676">
    <property type="component" value="Unassembled WGS sequence"/>
</dbReference>
<gene>
    <name evidence="1" type="ORF">A3I92_02750</name>
</gene>
<protein>
    <recommendedName>
        <fullName evidence="3">PEGA domain-containing protein</fullName>
    </recommendedName>
</protein>
<evidence type="ECO:0000313" key="1">
    <source>
        <dbReference type="EMBL" id="OGN32334.1"/>
    </source>
</evidence>
<accession>A0A1F8H427</accession>
<comment type="caution">
    <text evidence="1">The sequence shown here is derived from an EMBL/GenBank/DDBJ whole genome shotgun (WGS) entry which is preliminary data.</text>
</comment>
<dbReference type="SUPFAM" id="SSF69322">
    <property type="entry name" value="Tricorn protease domain 2"/>
    <property type="match status" value="1"/>
</dbReference>
<reference evidence="1 2" key="1">
    <citation type="journal article" date="2016" name="Nat. Commun.">
        <title>Thousands of microbial genomes shed light on interconnected biogeochemical processes in an aquifer system.</title>
        <authorList>
            <person name="Anantharaman K."/>
            <person name="Brown C.T."/>
            <person name="Hug L.A."/>
            <person name="Sharon I."/>
            <person name="Castelle C.J."/>
            <person name="Probst A.J."/>
            <person name="Thomas B.C."/>
            <person name="Singh A."/>
            <person name="Wilkins M.J."/>
            <person name="Karaoz U."/>
            <person name="Brodie E.L."/>
            <person name="Williams K.H."/>
            <person name="Hubbard S.S."/>
            <person name="Banfield J.F."/>
        </authorList>
    </citation>
    <scope>NUCLEOTIDE SEQUENCE [LARGE SCALE GENOMIC DNA]</scope>
</reference>
<dbReference type="AlphaFoldDB" id="A0A1F8H427"/>